<sequence length="57" mass="6040">MRNPLSPVVRFGIHVSGVLAAVLATWVQTHDLGATLTAYAVGTSSLAASRVDFDRRS</sequence>
<evidence type="ECO:0000313" key="2">
    <source>
        <dbReference type="EMBL" id="GAA4117332.1"/>
    </source>
</evidence>
<protein>
    <submittedName>
        <fullName evidence="2">Uncharacterized protein</fullName>
    </submittedName>
</protein>
<dbReference type="Proteomes" id="UP001501495">
    <property type="component" value="Unassembled WGS sequence"/>
</dbReference>
<keyword evidence="3" id="KW-1185">Reference proteome</keyword>
<evidence type="ECO:0000256" key="1">
    <source>
        <dbReference type="SAM" id="Phobius"/>
    </source>
</evidence>
<name>A0ABP7XHL0_9ACTN</name>
<gene>
    <name evidence="2" type="ORF">GCM10022215_17840</name>
</gene>
<proteinExistence type="predicted"/>
<organism evidence="2 3">
    <name type="scientific">Nocardioides fonticola</name>
    <dbReference type="NCBI Taxonomy" id="450363"/>
    <lineage>
        <taxon>Bacteria</taxon>
        <taxon>Bacillati</taxon>
        <taxon>Actinomycetota</taxon>
        <taxon>Actinomycetes</taxon>
        <taxon>Propionibacteriales</taxon>
        <taxon>Nocardioidaceae</taxon>
        <taxon>Nocardioides</taxon>
    </lineage>
</organism>
<evidence type="ECO:0000313" key="3">
    <source>
        <dbReference type="Proteomes" id="UP001501495"/>
    </source>
</evidence>
<keyword evidence="1" id="KW-1133">Transmembrane helix</keyword>
<keyword evidence="1" id="KW-0472">Membrane</keyword>
<accession>A0ABP7XHL0</accession>
<dbReference type="RefSeq" id="WP_344732982.1">
    <property type="nucleotide sequence ID" value="NZ_BAAAZH010000012.1"/>
</dbReference>
<comment type="caution">
    <text evidence="2">The sequence shown here is derived from an EMBL/GenBank/DDBJ whole genome shotgun (WGS) entry which is preliminary data.</text>
</comment>
<reference evidence="3" key="1">
    <citation type="journal article" date="2019" name="Int. J. Syst. Evol. Microbiol.">
        <title>The Global Catalogue of Microorganisms (GCM) 10K type strain sequencing project: providing services to taxonomists for standard genome sequencing and annotation.</title>
        <authorList>
            <consortium name="The Broad Institute Genomics Platform"/>
            <consortium name="The Broad Institute Genome Sequencing Center for Infectious Disease"/>
            <person name="Wu L."/>
            <person name="Ma J."/>
        </authorList>
    </citation>
    <scope>NUCLEOTIDE SEQUENCE [LARGE SCALE GENOMIC DNA]</scope>
    <source>
        <strain evidence="3">JCM 16703</strain>
    </source>
</reference>
<keyword evidence="1" id="KW-0812">Transmembrane</keyword>
<dbReference type="EMBL" id="BAAAZH010000012">
    <property type="protein sequence ID" value="GAA4117332.1"/>
    <property type="molecule type" value="Genomic_DNA"/>
</dbReference>
<feature type="transmembrane region" description="Helical" evidence="1">
    <location>
        <begin position="7"/>
        <end position="26"/>
    </location>
</feature>